<evidence type="ECO:0000313" key="2">
    <source>
        <dbReference type="EMBL" id="MTU27662.1"/>
    </source>
</evidence>
<dbReference type="CDD" id="cd03825">
    <property type="entry name" value="GT4_WcaC-like"/>
    <property type="match status" value="1"/>
</dbReference>
<dbReference type="EMBL" id="QRKC01000001">
    <property type="protein sequence ID" value="RHH80599.1"/>
    <property type="molecule type" value="Genomic_DNA"/>
</dbReference>
<evidence type="ECO:0000259" key="1">
    <source>
        <dbReference type="Pfam" id="PF13439"/>
    </source>
</evidence>
<feature type="domain" description="Glycosyltransferase subfamily 4-like N-terminal" evidence="1">
    <location>
        <begin position="13"/>
        <end position="205"/>
    </location>
</feature>
<reference evidence="2 7" key="2">
    <citation type="journal article" date="2019" name="Nat. Med.">
        <title>A library of human gut bacterial isolates paired with longitudinal multiomics data enables mechanistic microbiome research.</title>
        <authorList>
            <person name="Poyet M."/>
            <person name="Groussin M."/>
            <person name="Gibbons S.M."/>
            <person name="Avila-Pacheco J."/>
            <person name="Jiang X."/>
            <person name="Kearney S.M."/>
            <person name="Perrotta A.R."/>
            <person name="Berdy B."/>
            <person name="Zhao S."/>
            <person name="Lieberman T.D."/>
            <person name="Swanson P.K."/>
            <person name="Smith M."/>
            <person name="Roesemann S."/>
            <person name="Alexander J.E."/>
            <person name="Rich S.A."/>
            <person name="Livny J."/>
            <person name="Vlamakis H."/>
            <person name="Clish C."/>
            <person name="Bullock K."/>
            <person name="Deik A."/>
            <person name="Scott J."/>
            <person name="Pierce K.A."/>
            <person name="Xavier R.J."/>
            <person name="Alm E.J."/>
        </authorList>
    </citation>
    <scope>NUCLEOTIDE SEQUENCE [LARGE SCALE GENOMIC DNA]</scope>
    <source>
        <strain evidence="2 7">BIOML-A25</strain>
    </source>
</reference>
<comment type="caution">
    <text evidence="3">The sequence shown here is derived from an EMBL/GenBank/DDBJ whole genome shotgun (WGS) entry which is preliminary data.</text>
</comment>
<sequence>MKIVIINTSERTGGAAVAAGRLGKALEQAGIQVDKLVRKDTWLNRFRFYWERLIIFLCNHLNRKNLFAVSIANTGMDLSGHPSVKEADIIHLHWINQGFLSVSNLGKLINSGKPIVWTLHDLWPATAICHYPDKCKKYQSKCSQCPLQVTNSLFDLANWTYNRKKQIGLNKIHFIGCSKWITEMAKKSSLLEGASFTSIPNPIDTYVFKPLVKKDSRKRFQLPKDKFLLLFAAAKLSDRRKGAAYLIEACSILKQYYTDKIEIVLMGNGSEELCQALPFKVNSLGYISDTSTMVAAYSCADLFVIPSLEDNLPNTIMESMACGTPCVGFEIGGIPEMIDHRVNGYVANYKDAGDLANGIQWVLEHEDRLALSDACVKKVQENYTEEVVAKQYTALYEKLLKGE</sequence>
<dbReference type="RefSeq" id="WP_122131506.1">
    <property type="nucleotide sequence ID" value="NZ_JAASIN010000011.1"/>
</dbReference>
<dbReference type="PANTHER" id="PTHR12526">
    <property type="entry name" value="GLYCOSYLTRANSFERASE"/>
    <property type="match status" value="1"/>
</dbReference>
<protein>
    <submittedName>
        <fullName evidence="3">Glycosyltransferase</fullName>
    </submittedName>
</protein>
<keyword evidence="3" id="KW-0808">Transferase</keyword>
<dbReference type="PANTHER" id="PTHR12526:SF637">
    <property type="entry name" value="GLYCOSYLTRANSFERASE EPSF-RELATED"/>
    <property type="match status" value="1"/>
</dbReference>
<evidence type="ECO:0000313" key="7">
    <source>
        <dbReference type="Proteomes" id="UP000437446"/>
    </source>
</evidence>
<dbReference type="InterPro" id="IPR028098">
    <property type="entry name" value="Glyco_trans_4-like_N"/>
</dbReference>
<dbReference type="Pfam" id="PF13439">
    <property type="entry name" value="Glyco_transf_4"/>
    <property type="match status" value="1"/>
</dbReference>
<dbReference type="Pfam" id="PF13692">
    <property type="entry name" value="Glyco_trans_1_4"/>
    <property type="match status" value="1"/>
</dbReference>
<accession>A0A3R5ZZ33</accession>
<evidence type="ECO:0000313" key="4">
    <source>
        <dbReference type="EMBL" id="RHH80599.1"/>
    </source>
</evidence>
<evidence type="ECO:0000313" key="5">
    <source>
        <dbReference type="Proteomes" id="UP000283732"/>
    </source>
</evidence>
<gene>
    <name evidence="4" type="ORF">DW191_05860</name>
    <name evidence="3" type="ORF">DW986_13280</name>
    <name evidence="2" type="ORF">GMD66_00210</name>
</gene>
<proteinExistence type="predicted"/>
<dbReference type="EMBL" id="QSEF01000019">
    <property type="protein sequence ID" value="RGZ46025.1"/>
    <property type="molecule type" value="Genomic_DNA"/>
</dbReference>
<dbReference type="SUPFAM" id="SSF53756">
    <property type="entry name" value="UDP-Glycosyltransferase/glycogen phosphorylase"/>
    <property type="match status" value="1"/>
</dbReference>
<dbReference type="EMBL" id="WNCR01000001">
    <property type="protein sequence ID" value="MTU27662.1"/>
    <property type="molecule type" value="Genomic_DNA"/>
</dbReference>
<dbReference type="Proteomes" id="UP000437446">
    <property type="component" value="Unassembled WGS sequence"/>
</dbReference>
<dbReference type="AlphaFoldDB" id="A0A3R5ZZ33"/>
<evidence type="ECO:0000313" key="3">
    <source>
        <dbReference type="EMBL" id="RGZ46025.1"/>
    </source>
</evidence>
<dbReference type="GO" id="GO:0016757">
    <property type="term" value="F:glycosyltransferase activity"/>
    <property type="evidence" value="ECO:0007669"/>
    <property type="project" value="UniProtKB-ARBA"/>
</dbReference>
<dbReference type="Gene3D" id="3.40.50.2000">
    <property type="entry name" value="Glycogen Phosphorylase B"/>
    <property type="match status" value="2"/>
</dbReference>
<organism evidence="3 6">
    <name type="scientific">Parabacteroides merdae</name>
    <dbReference type="NCBI Taxonomy" id="46503"/>
    <lineage>
        <taxon>Bacteria</taxon>
        <taxon>Pseudomonadati</taxon>
        <taxon>Bacteroidota</taxon>
        <taxon>Bacteroidia</taxon>
        <taxon>Bacteroidales</taxon>
        <taxon>Tannerellaceae</taxon>
        <taxon>Parabacteroides</taxon>
    </lineage>
</organism>
<dbReference type="Proteomes" id="UP000285173">
    <property type="component" value="Unassembled WGS sequence"/>
</dbReference>
<reference evidence="5 6" key="1">
    <citation type="submission" date="2018-08" db="EMBL/GenBank/DDBJ databases">
        <title>A genome reference for cultivated species of the human gut microbiota.</title>
        <authorList>
            <person name="Zou Y."/>
            <person name="Xue W."/>
            <person name="Luo G."/>
        </authorList>
    </citation>
    <scope>NUCLEOTIDE SEQUENCE [LARGE SCALE GENOMIC DNA]</scope>
    <source>
        <strain evidence="4 5">AM16-50</strain>
        <strain evidence="3 6">AM50-15</strain>
    </source>
</reference>
<evidence type="ECO:0000313" key="6">
    <source>
        <dbReference type="Proteomes" id="UP000285173"/>
    </source>
</evidence>
<dbReference type="Proteomes" id="UP000283732">
    <property type="component" value="Unassembled WGS sequence"/>
</dbReference>
<name>A0A3R5ZZ33_9BACT</name>